<dbReference type="InterPro" id="IPR024607">
    <property type="entry name" value="Sulfatase_CS"/>
</dbReference>
<evidence type="ECO:0000259" key="4">
    <source>
        <dbReference type="Pfam" id="PF00884"/>
    </source>
</evidence>
<dbReference type="Pfam" id="PF12411">
    <property type="entry name" value="Choline_sulf_C"/>
    <property type="match status" value="1"/>
</dbReference>
<feature type="domain" description="Choline sulfatase enzyme C-terminal" evidence="5">
    <location>
        <begin position="458"/>
        <end position="498"/>
    </location>
</feature>
<dbReference type="RefSeq" id="WP_151177010.1">
    <property type="nucleotide sequence ID" value="NZ_CP042906.1"/>
</dbReference>
<feature type="domain" description="Sulfatase N-terminal" evidence="4">
    <location>
        <begin position="13"/>
        <end position="355"/>
    </location>
</feature>
<dbReference type="InterPro" id="IPR017850">
    <property type="entry name" value="Alkaline_phosphatase_core_sf"/>
</dbReference>
<feature type="compositionally biased region" description="Basic and acidic residues" evidence="3">
    <location>
        <begin position="498"/>
        <end position="509"/>
    </location>
</feature>
<gene>
    <name evidence="6" type="primary">betC</name>
    <name evidence="6" type="ORF">FRZ44_19790</name>
</gene>
<accession>A0A5J6MGR3</accession>
<dbReference type="EMBL" id="CP042906">
    <property type="protein sequence ID" value="QEX16684.1"/>
    <property type="molecule type" value="Genomic_DNA"/>
</dbReference>
<dbReference type="InterPro" id="IPR000917">
    <property type="entry name" value="Sulfatase_N"/>
</dbReference>
<dbReference type="FunFam" id="3.40.720.10:FF:000032">
    <property type="entry name" value="Choline sulfatase"/>
    <property type="match status" value="1"/>
</dbReference>
<dbReference type="Gene3D" id="3.40.720.10">
    <property type="entry name" value="Alkaline Phosphatase, subunit A"/>
    <property type="match status" value="1"/>
</dbReference>
<evidence type="ECO:0000259" key="5">
    <source>
        <dbReference type="Pfam" id="PF12411"/>
    </source>
</evidence>
<evidence type="ECO:0000313" key="6">
    <source>
        <dbReference type="EMBL" id="QEX16684.1"/>
    </source>
</evidence>
<dbReference type="InterPro" id="IPR017785">
    <property type="entry name" value="Choline-sulfatase"/>
</dbReference>
<evidence type="ECO:0000256" key="2">
    <source>
        <dbReference type="ARBA" id="ARBA00022801"/>
    </source>
</evidence>
<dbReference type="Pfam" id="PF00884">
    <property type="entry name" value="Sulfatase"/>
    <property type="match status" value="1"/>
</dbReference>
<dbReference type="PANTHER" id="PTHR46615:SF1">
    <property type="entry name" value="ARYLSULFATASE K"/>
    <property type="match status" value="1"/>
</dbReference>
<dbReference type="GO" id="GO:0004065">
    <property type="term" value="F:arylsulfatase activity"/>
    <property type="evidence" value="ECO:0007669"/>
    <property type="project" value="TreeGrafter"/>
</dbReference>
<dbReference type="InterPro" id="IPR025863">
    <property type="entry name" value="Choline_sulf_C_dom"/>
</dbReference>
<dbReference type="NCBIfam" id="TIGR03417">
    <property type="entry name" value="chol_sulfatase"/>
    <property type="match status" value="1"/>
</dbReference>
<sequence>MPSPPGSQDRQRPNILLVMFDQMAALALPDYGHPLVRTPHLSRLAARGTLFERAYCASPLCSPSRFAMLTGLLPSRVGAYDNASELPSGIPTLMHHLRAAGYRTCLSGKMDFTGADQLHGYEERLTTDLSPSDFGWVPDWDHPDEIQPWYHTLQSVAEAGPCDYSLSLQYDEEATFKAIQWLHKAKASADPRPFMLTLSVMQPHDPYQGLRRFWNLYDDDSIDMPILPALQAAMRDPVGRRMYALYDRGEIPIGEAEIRRARRAYYAMVSYCDELLGRLLAALAALGLDRNTILVVTSDHGDMLGERGLWYKMNFFDGAVRVPLILQGPGVGTGQRIAEPVSHLDLLPTLLALGGSDAALAAMALDGRDLSESVASGARPQGDVLGEYMAEGYDHPIVMIRRGTRKFVYSRGEPTQLYDLAADPREERNLALNPAHKDAVRNLTDEAERRWDLEGLRKDVIESQRRRRLIHQALTAGRISPWDYEPRADVSNEYYRNYGRDQPDPDRSLRLPPAP</sequence>
<proteinExistence type="inferred from homology"/>
<dbReference type="PROSITE" id="PS00523">
    <property type="entry name" value="SULFATASE_1"/>
    <property type="match status" value="1"/>
</dbReference>
<dbReference type="Proteomes" id="UP000326202">
    <property type="component" value="Chromosome"/>
</dbReference>
<reference evidence="6 7" key="1">
    <citation type="submission" date="2019-08" db="EMBL/GenBank/DDBJ databases">
        <title>Hyperibacter terrae gen. nov., sp. nov. and Hyperibacter viscosus sp. nov., two new members in the family Rhodospirillaceae isolated from the rhizosphere of Hypericum perforatum.</title>
        <authorList>
            <person name="Noviana Z."/>
        </authorList>
    </citation>
    <scope>NUCLEOTIDE SEQUENCE [LARGE SCALE GENOMIC DNA]</scope>
    <source>
        <strain evidence="6 7">R5913</strain>
    </source>
</reference>
<evidence type="ECO:0000256" key="1">
    <source>
        <dbReference type="ARBA" id="ARBA00008779"/>
    </source>
</evidence>
<evidence type="ECO:0000256" key="3">
    <source>
        <dbReference type="SAM" id="MobiDB-lite"/>
    </source>
</evidence>
<keyword evidence="2" id="KW-0378">Hydrolase</keyword>
<dbReference type="GO" id="GO:0015024">
    <property type="term" value="F:glucuronate-2-sulfatase activity"/>
    <property type="evidence" value="ECO:0007669"/>
    <property type="project" value="TreeGrafter"/>
</dbReference>
<dbReference type="InterPro" id="IPR051849">
    <property type="entry name" value="GAG-degrading_sulfatase"/>
</dbReference>
<dbReference type="OrthoDB" id="9795675at2"/>
<dbReference type="KEGG" id="htq:FRZ44_19790"/>
<organism evidence="6 7">
    <name type="scientific">Hypericibacter terrae</name>
    <dbReference type="NCBI Taxonomy" id="2602015"/>
    <lineage>
        <taxon>Bacteria</taxon>
        <taxon>Pseudomonadati</taxon>
        <taxon>Pseudomonadota</taxon>
        <taxon>Alphaproteobacteria</taxon>
        <taxon>Rhodospirillales</taxon>
        <taxon>Dongiaceae</taxon>
        <taxon>Hypericibacter</taxon>
    </lineage>
</organism>
<evidence type="ECO:0000313" key="7">
    <source>
        <dbReference type="Proteomes" id="UP000326202"/>
    </source>
</evidence>
<comment type="similarity">
    <text evidence="1">Belongs to the sulfatase family.</text>
</comment>
<name>A0A5J6MGR3_9PROT</name>
<feature type="region of interest" description="Disordered" evidence="3">
    <location>
        <begin position="493"/>
        <end position="515"/>
    </location>
</feature>
<dbReference type="AlphaFoldDB" id="A0A5J6MGR3"/>
<keyword evidence="7" id="KW-1185">Reference proteome</keyword>
<protein>
    <submittedName>
        <fullName evidence="6">Choline-sulfatase</fullName>
    </submittedName>
</protein>
<dbReference type="PANTHER" id="PTHR46615">
    <property type="entry name" value="ARYLSULFATASE K"/>
    <property type="match status" value="1"/>
</dbReference>
<dbReference type="SUPFAM" id="SSF53649">
    <property type="entry name" value="Alkaline phosphatase-like"/>
    <property type="match status" value="1"/>
</dbReference>